<comment type="caution">
    <text evidence="1">The sequence shown here is derived from an EMBL/GenBank/DDBJ whole genome shotgun (WGS) entry which is preliminary data.</text>
</comment>
<proteinExistence type="predicted"/>
<evidence type="ECO:0000313" key="1">
    <source>
        <dbReference type="EMBL" id="NVK77777.1"/>
    </source>
</evidence>
<dbReference type="AlphaFoldDB" id="A0A7Y7E720"/>
<protein>
    <submittedName>
        <fullName evidence="1">Uncharacterized protein</fullName>
    </submittedName>
</protein>
<organism evidence="1 2">
    <name type="scientific">Streptomyces morookaense</name>
    <name type="common">Streptoverticillium morookaense</name>
    <dbReference type="NCBI Taxonomy" id="1970"/>
    <lineage>
        <taxon>Bacteria</taxon>
        <taxon>Bacillati</taxon>
        <taxon>Actinomycetota</taxon>
        <taxon>Actinomycetes</taxon>
        <taxon>Kitasatosporales</taxon>
        <taxon>Streptomycetaceae</taxon>
        <taxon>Streptomyces</taxon>
    </lineage>
</organism>
<dbReference type="Proteomes" id="UP000587462">
    <property type="component" value="Unassembled WGS sequence"/>
</dbReference>
<dbReference type="RefSeq" id="WP_171079556.1">
    <property type="nucleotide sequence ID" value="NZ_BNBU01000001.1"/>
</dbReference>
<reference evidence="1 2" key="1">
    <citation type="submission" date="2020-04" db="EMBL/GenBank/DDBJ databases">
        <title>Draft Genome Sequence of Streptomyces morookaense DSM 40503, an 8-azaguanine-producing strain.</title>
        <authorList>
            <person name="Qi J."/>
            <person name="Gao J.-M."/>
        </authorList>
    </citation>
    <scope>NUCLEOTIDE SEQUENCE [LARGE SCALE GENOMIC DNA]</scope>
    <source>
        <strain evidence="1 2">DSM 40503</strain>
    </source>
</reference>
<dbReference type="EMBL" id="JABBXF010000015">
    <property type="protein sequence ID" value="NVK77777.1"/>
    <property type="molecule type" value="Genomic_DNA"/>
</dbReference>
<keyword evidence="2" id="KW-1185">Reference proteome</keyword>
<evidence type="ECO:0000313" key="2">
    <source>
        <dbReference type="Proteomes" id="UP000587462"/>
    </source>
</evidence>
<accession>A0A7Y7E720</accession>
<name>A0A7Y7E720_STRMO</name>
<gene>
    <name evidence="1" type="ORF">HG542_08870</name>
</gene>
<sequence length="162" mass="17732">MHVLDILIPFAQTGRIGTARVGAHLEEVTEVLGPPWARGSSTGADGLPYLYAYGCLELGTCQAHCQMIWSIVVQTDWPTMEWPSREPGRVETFPGRPTYSEVLRALSEAGCPWETYEPLTDDDQCAIRVPASGAVFVFNTEDVEEPMLCSVSVADRCPHSCG</sequence>